<evidence type="ECO:0000313" key="1">
    <source>
        <dbReference type="EMBL" id="MCC2189224.1"/>
    </source>
</evidence>
<name>A0AAE3J5N8_9FIRM</name>
<dbReference type="Proteomes" id="UP001197875">
    <property type="component" value="Unassembled WGS sequence"/>
</dbReference>
<sequence>MKIRTDFVTNSSSSSFIFKEFNSEKIKQAVEHRLALSSEECEKPWHPYLRELASSMAGRRFREYPLRDLMEVYSWYCNEVISKWLGVKMWKDWDDYDRWNAELEQALSEKVYLSSSDEKWNSLFILDLYEDYLYKTDQWNTDEKSMEVSLKILNAQVKDYLQSWECEGSILQVFYMNNLDELLKGAKRFEGKELADVMEYFFGAQYLYFDETETHYLISEALEEAGLCLYSCCHMG</sequence>
<evidence type="ECO:0000313" key="2">
    <source>
        <dbReference type="Proteomes" id="UP001197875"/>
    </source>
</evidence>
<organism evidence="1 2">
    <name type="scientific">Fusicatenibacter faecihominis</name>
    <dbReference type="NCBI Taxonomy" id="2881276"/>
    <lineage>
        <taxon>Bacteria</taxon>
        <taxon>Bacillati</taxon>
        <taxon>Bacillota</taxon>
        <taxon>Clostridia</taxon>
        <taxon>Lachnospirales</taxon>
        <taxon>Lachnospiraceae</taxon>
        <taxon>Fusicatenibacter</taxon>
    </lineage>
</organism>
<protein>
    <submittedName>
        <fullName evidence="1">Uncharacterized protein</fullName>
    </submittedName>
</protein>
<reference evidence="1 2" key="1">
    <citation type="submission" date="2021-10" db="EMBL/GenBank/DDBJ databases">
        <title>Anaerobic single-cell dispensing facilitates the cultivation of human gut bacteria.</title>
        <authorList>
            <person name="Afrizal A."/>
        </authorList>
    </citation>
    <scope>NUCLEOTIDE SEQUENCE [LARGE SCALE GENOMIC DNA]</scope>
    <source>
        <strain evidence="1 2">CLA-AA-H277</strain>
    </source>
</reference>
<comment type="caution">
    <text evidence="1">The sequence shown here is derived from an EMBL/GenBank/DDBJ whole genome shotgun (WGS) entry which is preliminary data.</text>
</comment>
<dbReference type="EMBL" id="JAJEPR010000006">
    <property type="protein sequence ID" value="MCC2189224.1"/>
    <property type="molecule type" value="Genomic_DNA"/>
</dbReference>
<accession>A0AAE3J5N8</accession>
<proteinExistence type="predicted"/>
<dbReference type="AlphaFoldDB" id="A0AAE3J5N8"/>
<keyword evidence="2" id="KW-1185">Reference proteome</keyword>
<dbReference type="RefSeq" id="WP_227614633.1">
    <property type="nucleotide sequence ID" value="NZ_JAJEPR010000006.1"/>
</dbReference>
<gene>
    <name evidence="1" type="ORF">LKD71_05250</name>
</gene>